<dbReference type="Pfam" id="PF21231">
    <property type="entry name" value="GH141_M"/>
    <property type="match status" value="1"/>
</dbReference>
<dbReference type="PANTHER" id="PTHR36453">
    <property type="entry name" value="SECRETED PROTEIN-RELATED"/>
    <property type="match status" value="1"/>
</dbReference>
<dbReference type="InterPro" id="IPR012334">
    <property type="entry name" value="Pectin_lyas_fold"/>
</dbReference>
<organism evidence="4 5">
    <name type="scientific">Novipirellula artificiosorum</name>
    <dbReference type="NCBI Taxonomy" id="2528016"/>
    <lineage>
        <taxon>Bacteria</taxon>
        <taxon>Pseudomonadati</taxon>
        <taxon>Planctomycetota</taxon>
        <taxon>Planctomycetia</taxon>
        <taxon>Pirellulales</taxon>
        <taxon>Pirellulaceae</taxon>
        <taxon>Novipirellula</taxon>
    </lineage>
</organism>
<feature type="domain" description="Right handed beta helix" evidence="2">
    <location>
        <begin position="338"/>
        <end position="501"/>
    </location>
</feature>
<dbReference type="Pfam" id="PF13229">
    <property type="entry name" value="Beta_helix"/>
    <property type="match status" value="1"/>
</dbReference>
<sequence precursor="true">MKTHLRLASAIALAFFASATLAAEFFVAPNGNANHPGTANKPFATIVQARDAVRVLKASRPLQAPVTVWIAGGTYTLEEPISFGPRDSGSEEFPVLFKAVDGQQPVIDGGRKVSGWQRHDPNLWVVTLPEFANRKRSFHQLYINGEQRTRARIPNAGYLRVAACPEGTPKTTNYHTDCKSFEFKPGDIRSDWTNLCDVETIVYHFWTDSHLPIQEVDEQKNLVTFAHKAGKVFTDDFTEDGARYIVENVFEGLDSPGEWYLNRETGQLFYFPLPGEDMTNVLAVVPVAPSLIEIHGDLAKHEFVEHLQFEGLAFTHTQFELPRGNSNDRQGSASVPAAVALHAAKHCRFQNCLFSGLGTWAIDVTAGCSANQFLGNEIANVAAGGIRIDGGTEKDPPWHRSSHNQITDNHLHHYGVDYPSAVGMLLANTESNRVAHNDIHHGGYTGISVGWVWGYQRSISQNNQIEYNHIHDIGGVLSDMGGIYTLGVSPGTVIRNNHIHDVTANHYGGWGIYHDEGSTHLLVENNVVHHTKFAPFNIHYAKEVTVRNNIFAYGMLEQISRGKSEPHKSVFFENNLVYWRDGELLTKNWKDAPYTFHFHPKQESGTREVTSTFEFDWNLYFNPNMRVEEVRFAGDTWKEWQARGKDKHSRYADPLFADPASGDFTLSAASPAFELGFQPIDLSGVGPRCETGP</sequence>
<dbReference type="Gene3D" id="2.160.20.10">
    <property type="entry name" value="Single-stranded right-handed beta-helix, Pectin lyase-like"/>
    <property type="match status" value="2"/>
</dbReference>
<protein>
    <submittedName>
        <fullName evidence="4">Uncharacterized protein</fullName>
    </submittedName>
</protein>
<feature type="signal peptide" evidence="1">
    <location>
        <begin position="1"/>
        <end position="22"/>
    </location>
</feature>
<dbReference type="InterPro" id="IPR011050">
    <property type="entry name" value="Pectin_lyase_fold/virulence"/>
</dbReference>
<evidence type="ECO:0000259" key="2">
    <source>
        <dbReference type="Pfam" id="PF13229"/>
    </source>
</evidence>
<evidence type="ECO:0000256" key="1">
    <source>
        <dbReference type="SAM" id="SignalP"/>
    </source>
</evidence>
<evidence type="ECO:0000313" key="4">
    <source>
        <dbReference type="EMBL" id="TWU42303.1"/>
    </source>
</evidence>
<dbReference type="InterPro" id="IPR006626">
    <property type="entry name" value="PbH1"/>
</dbReference>
<dbReference type="SUPFAM" id="SSF51126">
    <property type="entry name" value="Pectin lyase-like"/>
    <property type="match status" value="1"/>
</dbReference>
<dbReference type="Proteomes" id="UP000319143">
    <property type="component" value="Unassembled WGS sequence"/>
</dbReference>
<reference evidence="4 5" key="1">
    <citation type="submission" date="2019-02" db="EMBL/GenBank/DDBJ databases">
        <title>Deep-cultivation of Planctomycetes and their phenomic and genomic characterization uncovers novel biology.</title>
        <authorList>
            <person name="Wiegand S."/>
            <person name="Jogler M."/>
            <person name="Boedeker C."/>
            <person name="Pinto D."/>
            <person name="Vollmers J."/>
            <person name="Rivas-Marin E."/>
            <person name="Kohn T."/>
            <person name="Peeters S.H."/>
            <person name="Heuer A."/>
            <person name="Rast P."/>
            <person name="Oberbeckmann S."/>
            <person name="Bunk B."/>
            <person name="Jeske O."/>
            <person name="Meyerdierks A."/>
            <person name="Storesund J.E."/>
            <person name="Kallscheuer N."/>
            <person name="Luecker S."/>
            <person name="Lage O.M."/>
            <person name="Pohl T."/>
            <person name="Merkel B.J."/>
            <person name="Hornburger P."/>
            <person name="Mueller R.-W."/>
            <person name="Bruemmer F."/>
            <person name="Labrenz M."/>
            <person name="Spormann A.M."/>
            <person name="Op Den Camp H."/>
            <person name="Overmann J."/>
            <person name="Amann R."/>
            <person name="Jetten M.S.M."/>
            <person name="Mascher T."/>
            <person name="Medema M.H."/>
            <person name="Devos D.P."/>
            <person name="Kaster A.-K."/>
            <person name="Ovreas L."/>
            <person name="Rohde M."/>
            <person name="Galperin M.Y."/>
            <person name="Jogler C."/>
        </authorList>
    </citation>
    <scope>NUCLEOTIDE SEQUENCE [LARGE SCALE GENOMIC DNA]</scope>
    <source>
        <strain evidence="4 5">Poly41</strain>
    </source>
</reference>
<gene>
    <name evidence="4" type="ORF">Poly41_05990</name>
</gene>
<name>A0A5C6DXY4_9BACT</name>
<dbReference type="RefSeq" id="WP_197231024.1">
    <property type="nucleotide sequence ID" value="NZ_SJPV01000001.1"/>
</dbReference>
<evidence type="ECO:0000259" key="3">
    <source>
        <dbReference type="Pfam" id="PF21231"/>
    </source>
</evidence>
<dbReference type="AlphaFoldDB" id="A0A5C6DXY4"/>
<dbReference type="InterPro" id="IPR048482">
    <property type="entry name" value="GH141_ins"/>
</dbReference>
<keyword evidence="5" id="KW-1185">Reference proteome</keyword>
<comment type="caution">
    <text evidence="4">The sequence shown here is derived from an EMBL/GenBank/DDBJ whole genome shotgun (WGS) entry which is preliminary data.</text>
</comment>
<keyword evidence="1" id="KW-0732">Signal</keyword>
<evidence type="ECO:0000313" key="5">
    <source>
        <dbReference type="Proteomes" id="UP000319143"/>
    </source>
</evidence>
<feature type="chain" id="PRO_5022821710" evidence="1">
    <location>
        <begin position="23"/>
        <end position="693"/>
    </location>
</feature>
<dbReference type="SMART" id="SM00710">
    <property type="entry name" value="PbH1"/>
    <property type="match status" value="7"/>
</dbReference>
<proteinExistence type="predicted"/>
<dbReference type="PANTHER" id="PTHR36453:SF1">
    <property type="entry name" value="RIGHT HANDED BETA HELIX DOMAIN-CONTAINING PROTEIN"/>
    <property type="match status" value="1"/>
</dbReference>
<accession>A0A5C6DXY4</accession>
<feature type="domain" description="GH141-like insertion" evidence="3">
    <location>
        <begin position="122"/>
        <end position="272"/>
    </location>
</feature>
<dbReference type="InterPro" id="IPR039448">
    <property type="entry name" value="Beta_helix"/>
</dbReference>
<dbReference type="EMBL" id="SJPV01000001">
    <property type="protein sequence ID" value="TWU42303.1"/>
    <property type="molecule type" value="Genomic_DNA"/>
</dbReference>